<dbReference type="Gene3D" id="3.30.450.20">
    <property type="entry name" value="PAS domain"/>
    <property type="match status" value="1"/>
</dbReference>
<dbReference type="SMART" id="SM00387">
    <property type="entry name" value="HATPase_c"/>
    <property type="match status" value="1"/>
</dbReference>
<dbReference type="EMBL" id="JAASQL010000001">
    <property type="protein sequence ID" value="NIJ45229.1"/>
    <property type="molecule type" value="Genomic_DNA"/>
</dbReference>
<dbReference type="EC" id="2.7.13.3" evidence="2"/>
<keyword evidence="6" id="KW-0902">Two-component regulatory system</keyword>
<evidence type="ECO:0000313" key="11">
    <source>
        <dbReference type="Proteomes" id="UP000745859"/>
    </source>
</evidence>
<dbReference type="PRINTS" id="PR00344">
    <property type="entry name" value="BCTRLSENSOR"/>
</dbReference>
<feature type="domain" description="Histidine kinase" evidence="8">
    <location>
        <begin position="366"/>
        <end position="584"/>
    </location>
</feature>
<keyword evidence="5" id="KW-0418">Kinase</keyword>
<dbReference type="SUPFAM" id="SSF55874">
    <property type="entry name" value="ATPase domain of HSP90 chaperone/DNA topoisomerase II/histidine kinase"/>
    <property type="match status" value="1"/>
</dbReference>
<dbReference type="InterPro" id="IPR036097">
    <property type="entry name" value="HisK_dim/P_sf"/>
</dbReference>
<dbReference type="RefSeq" id="WP_167186670.1">
    <property type="nucleotide sequence ID" value="NZ_JAASQL010000001.1"/>
</dbReference>
<evidence type="ECO:0000259" key="9">
    <source>
        <dbReference type="PROSITE" id="PS50113"/>
    </source>
</evidence>
<dbReference type="PROSITE" id="PS50113">
    <property type="entry name" value="PAC"/>
    <property type="match status" value="1"/>
</dbReference>
<evidence type="ECO:0000256" key="1">
    <source>
        <dbReference type="ARBA" id="ARBA00000085"/>
    </source>
</evidence>
<comment type="catalytic activity">
    <reaction evidence="1">
        <text>ATP + protein L-histidine = ADP + protein N-phospho-L-histidine.</text>
        <dbReference type="EC" id="2.7.13.3"/>
    </reaction>
</comment>
<sequence>MPYIDLQTIYFSYILVNIINLILSISLYFQIKKRFPGTLLIVVGMFMTTLGNVLVFFRNSIPNWLSIPIANVLIVSSMIALLIGFERFLKKKETKLINYILISVFFLVHTYFTYINPNLKTRHINITIAFLLLSLQVVYLMLVRTPLKMRKITRPLGYVFLIIFISQVFRLIYLTQNQLAITNTPKSDSIESLFVLFWELIVILLAYSLSLMYNERLIIDVNNQEEKFSKAFHAAPFVILLSKLSTGEIFEVNKKIQSICGYLPNELFGLTTVDLGMWKQPNDRFKFIALLKKNKKIVEQEYQFRKKSGELFSGLISAKIININGEQCIISVINDITIRKNAERNLKKSEASLRELNSTKDKFFSIIAHDLKSPFNGILGFSQLLSEQVKNKDYESIEEYAEIINTSSHHSVNLLSNLMEWSMSQTGKMEFYPEYVDIVLMIKSTLDLLKISSNQKSINIQLDMPTNQILYVDKVMIEVVLRNLISNAIKFTPNKGTIHIYSKENNDCYVFSIIDTGIGIDEKHIDKLFRIDSTYTTEGTNNERGTGLGLILCKDFIDYHKGKIGVKSKLGVGSEFYFSLPQKHTSTSF</sequence>
<dbReference type="NCBIfam" id="TIGR00229">
    <property type="entry name" value="sensory_box"/>
    <property type="match status" value="1"/>
</dbReference>
<accession>A0ABX0U8R0</accession>
<dbReference type="SUPFAM" id="SSF55785">
    <property type="entry name" value="PYP-like sensor domain (PAS domain)"/>
    <property type="match status" value="1"/>
</dbReference>
<dbReference type="CDD" id="cd00130">
    <property type="entry name" value="PAS"/>
    <property type="match status" value="1"/>
</dbReference>
<feature type="transmembrane region" description="Helical" evidence="7">
    <location>
        <begin position="124"/>
        <end position="143"/>
    </location>
</feature>
<dbReference type="InterPro" id="IPR003661">
    <property type="entry name" value="HisK_dim/P_dom"/>
</dbReference>
<gene>
    <name evidence="10" type="ORF">FHR24_001668</name>
</gene>
<dbReference type="InterPro" id="IPR005467">
    <property type="entry name" value="His_kinase_dom"/>
</dbReference>
<dbReference type="InterPro" id="IPR000014">
    <property type="entry name" value="PAS"/>
</dbReference>
<feature type="transmembrane region" description="Helical" evidence="7">
    <location>
        <begin position="12"/>
        <end position="31"/>
    </location>
</feature>
<dbReference type="InterPro" id="IPR035965">
    <property type="entry name" value="PAS-like_dom_sf"/>
</dbReference>
<feature type="transmembrane region" description="Helical" evidence="7">
    <location>
        <begin position="63"/>
        <end position="84"/>
    </location>
</feature>
<dbReference type="InterPro" id="IPR000700">
    <property type="entry name" value="PAS-assoc_C"/>
</dbReference>
<dbReference type="SUPFAM" id="SSF47384">
    <property type="entry name" value="Homodimeric domain of signal transducing histidine kinase"/>
    <property type="match status" value="1"/>
</dbReference>
<keyword evidence="3" id="KW-0597">Phosphoprotein</keyword>
<evidence type="ECO:0000259" key="8">
    <source>
        <dbReference type="PROSITE" id="PS50109"/>
    </source>
</evidence>
<keyword evidence="7" id="KW-0812">Transmembrane</keyword>
<dbReference type="InterPro" id="IPR036890">
    <property type="entry name" value="HATPase_C_sf"/>
</dbReference>
<dbReference type="Pfam" id="PF13426">
    <property type="entry name" value="PAS_9"/>
    <property type="match status" value="1"/>
</dbReference>
<feature type="transmembrane region" description="Helical" evidence="7">
    <location>
        <begin position="193"/>
        <end position="213"/>
    </location>
</feature>
<evidence type="ECO:0000256" key="4">
    <source>
        <dbReference type="ARBA" id="ARBA00022679"/>
    </source>
</evidence>
<dbReference type="Gene3D" id="1.10.287.130">
    <property type="match status" value="1"/>
</dbReference>
<dbReference type="Proteomes" id="UP000745859">
    <property type="component" value="Unassembled WGS sequence"/>
</dbReference>
<dbReference type="PANTHER" id="PTHR43711:SF31">
    <property type="entry name" value="HISTIDINE KINASE"/>
    <property type="match status" value="1"/>
</dbReference>
<dbReference type="Gene3D" id="3.30.565.10">
    <property type="entry name" value="Histidine kinase-like ATPase, C-terminal domain"/>
    <property type="match status" value="1"/>
</dbReference>
<evidence type="ECO:0000256" key="3">
    <source>
        <dbReference type="ARBA" id="ARBA00022553"/>
    </source>
</evidence>
<dbReference type="PANTHER" id="PTHR43711">
    <property type="entry name" value="TWO-COMPONENT HISTIDINE KINASE"/>
    <property type="match status" value="1"/>
</dbReference>
<feature type="transmembrane region" description="Helical" evidence="7">
    <location>
        <begin position="155"/>
        <end position="173"/>
    </location>
</feature>
<evidence type="ECO:0000256" key="2">
    <source>
        <dbReference type="ARBA" id="ARBA00012438"/>
    </source>
</evidence>
<comment type="caution">
    <text evidence="10">The sequence shown here is derived from an EMBL/GenBank/DDBJ whole genome shotgun (WGS) entry which is preliminary data.</text>
</comment>
<proteinExistence type="predicted"/>
<name>A0ABX0U8R0_9FLAO</name>
<dbReference type="InterPro" id="IPR050736">
    <property type="entry name" value="Sensor_HK_Regulatory"/>
</dbReference>
<dbReference type="Pfam" id="PF00512">
    <property type="entry name" value="HisKA"/>
    <property type="match status" value="1"/>
</dbReference>
<keyword evidence="11" id="KW-1185">Reference proteome</keyword>
<evidence type="ECO:0000256" key="7">
    <source>
        <dbReference type="SAM" id="Phobius"/>
    </source>
</evidence>
<feature type="domain" description="PAC" evidence="9">
    <location>
        <begin position="298"/>
        <end position="348"/>
    </location>
</feature>
<dbReference type="InterPro" id="IPR003594">
    <property type="entry name" value="HATPase_dom"/>
</dbReference>
<evidence type="ECO:0000256" key="5">
    <source>
        <dbReference type="ARBA" id="ARBA00022777"/>
    </source>
</evidence>
<keyword evidence="7" id="KW-0472">Membrane</keyword>
<keyword evidence="7" id="KW-1133">Transmembrane helix</keyword>
<feature type="transmembrane region" description="Helical" evidence="7">
    <location>
        <begin position="38"/>
        <end position="57"/>
    </location>
</feature>
<dbReference type="PROSITE" id="PS50109">
    <property type="entry name" value="HIS_KIN"/>
    <property type="match status" value="1"/>
</dbReference>
<evidence type="ECO:0000313" key="10">
    <source>
        <dbReference type="EMBL" id="NIJ45229.1"/>
    </source>
</evidence>
<protein>
    <recommendedName>
        <fullName evidence="2">histidine kinase</fullName>
        <ecNumber evidence="2">2.7.13.3</ecNumber>
    </recommendedName>
</protein>
<organism evidence="10 11">
    <name type="scientific">Wenyingzhuangia heitensis</name>
    <dbReference type="NCBI Taxonomy" id="1487859"/>
    <lineage>
        <taxon>Bacteria</taxon>
        <taxon>Pseudomonadati</taxon>
        <taxon>Bacteroidota</taxon>
        <taxon>Flavobacteriia</taxon>
        <taxon>Flavobacteriales</taxon>
        <taxon>Flavobacteriaceae</taxon>
        <taxon>Wenyingzhuangia</taxon>
    </lineage>
</organism>
<keyword evidence="4" id="KW-0808">Transferase</keyword>
<reference evidence="10 11" key="1">
    <citation type="submission" date="2020-03" db="EMBL/GenBank/DDBJ databases">
        <title>Genomic Encyclopedia of Type Strains, Phase IV (KMG-IV): sequencing the most valuable type-strain genomes for metagenomic binning, comparative biology and taxonomic classification.</title>
        <authorList>
            <person name="Goeker M."/>
        </authorList>
    </citation>
    <scope>NUCLEOTIDE SEQUENCE [LARGE SCALE GENOMIC DNA]</scope>
    <source>
        <strain evidence="10 11">DSM 101599</strain>
    </source>
</reference>
<evidence type="ECO:0000256" key="6">
    <source>
        <dbReference type="ARBA" id="ARBA00023012"/>
    </source>
</evidence>
<dbReference type="SMART" id="SM00388">
    <property type="entry name" value="HisKA"/>
    <property type="match status" value="1"/>
</dbReference>
<dbReference type="Pfam" id="PF02518">
    <property type="entry name" value="HATPase_c"/>
    <property type="match status" value="1"/>
</dbReference>
<dbReference type="InterPro" id="IPR004358">
    <property type="entry name" value="Sig_transdc_His_kin-like_C"/>
</dbReference>
<feature type="transmembrane region" description="Helical" evidence="7">
    <location>
        <begin position="96"/>
        <end position="112"/>
    </location>
</feature>
<dbReference type="CDD" id="cd00082">
    <property type="entry name" value="HisKA"/>
    <property type="match status" value="1"/>
</dbReference>